<feature type="region of interest" description="Disordered" evidence="1">
    <location>
        <begin position="138"/>
        <end position="282"/>
    </location>
</feature>
<accession>F7T2G1</accession>
<proteinExistence type="predicted"/>
<reference evidence="2 3" key="1">
    <citation type="submission" date="2011-06" db="EMBL/GenBank/DDBJ databases">
        <authorList>
            <person name="Bador J."/>
            <person name="Amoureux L."/>
            <person name="Neuwirth C."/>
        </authorList>
    </citation>
    <scope>NUCLEOTIDE SEQUENCE [LARGE SCALE GENOMIC DNA]</scope>
    <source>
        <strain evidence="2 3">AXX-A</strain>
    </source>
</reference>
<feature type="compositionally biased region" description="Low complexity" evidence="1">
    <location>
        <begin position="164"/>
        <end position="173"/>
    </location>
</feature>
<comment type="caution">
    <text evidence="2">The sequence shown here is derived from an EMBL/GenBank/DDBJ whole genome shotgun (WGS) entry which is preliminary data.</text>
</comment>
<gene>
    <name evidence="2" type="ORF">AXXA_15617</name>
</gene>
<dbReference type="Proteomes" id="UP000004853">
    <property type="component" value="Unassembled WGS sequence"/>
</dbReference>
<dbReference type="EMBL" id="AFRQ01000058">
    <property type="protein sequence ID" value="EGP45345.1"/>
    <property type="molecule type" value="Genomic_DNA"/>
</dbReference>
<organism evidence="2 3">
    <name type="scientific">Achromobacter insuavis AXX-A</name>
    <dbReference type="NCBI Taxonomy" id="1003200"/>
    <lineage>
        <taxon>Bacteria</taxon>
        <taxon>Pseudomonadati</taxon>
        <taxon>Pseudomonadota</taxon>
        <taxon>Betaproteobacteria</taxon>
        <taxon>Burkholderiales</taxon>
        <taxon>Alcaligenaceae</taxon>
        <taxon>Achromobacter</taxon>
    </lineage>
</organism>
<protein>
    <submittedName>
        <fullName evidence="2">Uncharacterized protein</fullName>
    </submittedName>
</protein>
<name>F7T2G1_9BURK</name>
<evidence type="ECO:0000313" key="3">
    <source>
        <dbReference type="Proteomes" id="UP000004853"/>
    </source>
</evidence>
<dbReference type="PATRIC" id="fig|1003200.3.peg.3105"/>
<feature type="compositionally biased region" description="Acidic residues" evidence="1">
    <location>
        <begin position="140"/>
        <end position="159"/>
    </location>
</feature>
<dbReference type="AlphaFoldDB" id="F7T2G1"/>
<sequence length="282" mass="30410">MSASATPPPSLTHFSATELDMLAKTADALSAYLGKPVLAEVVLGDEGTEWVTYGVPIDENAEPDEEQTHVQLGGPGARLLGNRGGLPPTGDDTYDCLYLWAIQISLNEGERFIKLDHDGEESAWSDTLEDVLPFALTEEPLPDPDEEDEEEDDEDEDDAPAPPTTTTTPATATEPEDRRQTPLSRPPPSKKGFPKEALRQNHSPTTPPHRKTGKQANQHRIDAPPPRRCNGPPARPRCSSPARPSPPTTVPAKTPSTPLPPSARHEPPMRVCRGAGRGARGV</sequence>
<dbReference type="HOGENOM" id="CLU_985612_0_0_4"/>
<dbReference type="eggNOG" id="ENOG50302PC">
    <property type="taxonomic scope" value="Bacteria"/>
</dbReference>
<evidence type="ECO:0000313" key="2">
    <source>
        <dbReference type="EMBL" id="EGP45345.1"/>
    </source>
</evidence>
<evidence type="ECO:0000256" key="1">
    <source>
        <dbReference type="SAM" id="MobiDB-lite"/>
    </source>
</evidence>